<feature type="compositionally biased region" description="Basic and acidic residues" evidence="1">
    <location>
        <begin position="511"/>
        <end position="530"/>
    </location>
</feature>
<feature type="region of interest" description="Disordered" evidence="1">
    <location>
        <begin position="374"/>
        <end position="393"/>
    </location>
</feature>
<dbReference type="STRING" id="1266660.A0A1G4JDS6"/>
<feature type="domain" description="Nitrogen regulatory protein areA GATA-like" evidence="2">
    <location>
        <begin position="54"/>
        <end position="81"/>
    </location>
</feature>
<dbReference type="PANTHER" id="PTHR28014:SF1">
    <property type="entry name" value="NEGATIVE REGULATOR OF RAS-CAMP PATHWAY"/>
    <property type="match status" value="1"/>
</dbReference>
<keyword evidence="4" id="KW-1185">Reference proteome</keyword>
<evidence type="ECO:0000313" key="4">
    <source>
        <dbReference type="Proteomes" id="UP000190274"/>
    </source>
</evidence>
<dbReference type="GO" id="GO:0000122">
    <property type="term" value="P:negative regulation of transcription by RNA polymerase II"/>
    <property type="evidence" value="ECO:0007669"/>
    <property type="project" value="EnsemblFungi"/>
</dbReference>
<feature type="compositionally biased region" description="Basic and acidic residues" evidence="1">
    <location>
        <begin position="288"/>
        <end position="300"/>
    </location>
</feature>
<feature type="compositionally biased region" description="Polar residues" evidence="1">
    <location>
        <begin position="374"/>
        <end position="387"/>
    </location>
</feature>
<dbReference type="InterPro" id="IPR013860">
    <property type="entry name" value="AreA_GATA"/>
</dbReference>
<dbReference type="PANTHER" id="PTHR28014">
    <property type="entry name" value="NEGATIVE REGULATOR OF RAS-CAMP PATHWAY"/>
    <property type="match status" value="1"/>
</dbReference>
<dbReference type="AlphaFoldDB" id="A0A1G4JDS6"/>
<sequence>MGKEVNNPVSPASKGKAAQKTLNVSKEQGAHTFLKVAPGLFTADKLPLFDDLELYTTLIRSSKALEQGERLHNLSWRIMNKALLKDHEVNKSKRRDGVKNLYRVINPAQNAQPLHTNVKKPVDRVPAMQVMSAMRNSTSEPRTPQDSRHRNLIKAHDVTPQHVQYHGGDFSHPQALPTRAISELQVRRDAHKPHHDIPAPLSRIDQRDQRDVRFTLGFENGSQISSPETPQHATTGFQIPATQLKKKDIASRHHAGHPDVIDGPQHRKKPIKKNNLLSRAPESLFATRADDRAPESDKPGARSILLERQPKSLFGQRPQSTQDRVFHDSSDEDESDWDSLSDDSQLYDEEEDDIYYQKQWDKLMFPRNDSLRTNFNKSTASSTTSVDHQQDPKRSLLSGLFLSEMNKKPTPQIMSSWSLPQQPTLEESSIVAVGDVTPSSSWKGTDAISHAISRDHIPAQRNSFSSIISDSTRQRYTFQSNAPPTAQTILPTALSTHMFLPNNVHQQRIAKSESLRSEPVKRRESMDIPSKKTSSRSLLKTRHEISEEEYFARGNRNR</sequence>
<dbReference type="EMBL" id="LT598455">
    <property type="protein sequence ID" value="SCU88314.1"/>
    <property type="molecule type" value="Genomic_DNA"/>
</dbReference>
<dbReference type="InterPro" id="IPR053043">
    <property type="entry name" value="Ras-cAMP_regulatory"/>
</dbReference>
<proteinExistence type="predicted"/>
<feature type="compositionally biased region" description="Basic and acidic residues" evidence="1">
    <location>
        <begin position="246"/>
        <end position="260"/>
    </location>
</feature>
<reference evidence="4" key="1">
    <citation type="submission" date="2016-03" db="EMBL/GenBank/DDBJ databases">
        <authorList>
            <person name="Devillers H."/>
        </authorList>
    </citation>
    <scope>NUCLEOTIDE SEQUENCE [LARGE SCALE GENOMIC DNA]</scope>
</reference>
<dbReference type="Proteomes" id="UP000190274">
    <property type="component" value="Chromosome E"/>
</dbReference>
<name>A0A1G4JDS6_9SACH</name>
<dbReference type="OrthoDB" id="5054775at2759"/>
<feature type="compositionally biased region" description="Acidic residues" evidence="1">
    <location>
        <begin position="330"/>
        <end position="344"/>
    </location>
</feature>
<evidence type="ECO:0000313" key="3">
    <source>
        <dbReference type="EMBL" id="SCU88314.1"/>
    </source>
</evidence>
<evidence type="ECO:0000259" key="2">
    <source>
        <dbReference type="Pfam" id="PF08550"/>
    </source>
</evidence>
<gene>
    <name evidence="3" type="ORF">LADA_0E09450G</name>
</gene>
<feature type="region of interest" description="Disordered" evidence="1">
    <location>
        <begin position="246"/>
        <end position="344"/>
    </location>
</feature>
<dbReference type="GO" id="GO:2000220">
    <property type="term" value="P:regulation of pseudohyphal growth"/>
    <property type="evidence" value="ECO:0007669"/>
    <property type="project" value="EnsemblFungi"/>
</dbReference>
<protein>
    <submittedName>
        <fullName evidence="3">LADA_0E09450g1_1</fullName>
    </submittedName>
</protein>
<dbReference type="Pfam" id="PF08550">
    <property type="entry name" value="GATA_AreA"/>
    <property type="match status" value="1"/>
</dbReference>
<evidence type="ECO:0000256" key="1">
    <source>
        <dbReference type="SAM" id="MobiDB-lite"/>
    </source>
</evidence>
<dbReference type="GO" id="GO:0006808">
    <property type="term" value="P:regulation of nitrogen utilization"/>
    <property type="evidence" value="ECO:0007669"/>
    <property type="project" value="EnsemblFungi"/>
</dbReference>
<organism evidence="3 4">
    <name type="scientific">Lachancea dasiensis</name>
    <dbReference type="NCBI Taxonomy" id="1072105"/>
    <lineage>
        <taxon>Eukaryota</taxon>
        <taxon>Fungi</taxon>
        <taxon>Dikarya</taxon>
        <taxon>Ascomycota</taxon>
        <taxon>Saccharomycotina</taxon>
        <taxon>Saccharomycetes</taxon>
        <taxon>Saccharomycetales</taxon>
        <taxon>Saccharomycetaceae</taxon>
        <taxon>Lachancea</taxon>
    </lineage>
</organism>
<dbReference type="GO" id="GO:0005737">
    <property type="term" value="C:cytoplasm"/>
    <property type="evidence" value="ECO:0007669"/>
    <property type="project" value="EnsemblFungi"/>
</dbReference>
<feature type="region of interest" description="Disordered" evidence="1">
    <location>
        <begin position="511"/>
        <end position="558"/>
    </location>
</feature>
<accession>A0A1G4JDS6</accession>
<dbReference type="GO" id="GO:0031930">
    <property type="term" value="P:mitochondria-nucleus signaling pathway"/>
    <property type="evidence" value="ECO:0007669"/>
    <property type="project" value="EnsemblFungi"/>
</dbReference>